<dbReference type="Proteomes" id="UP001595681">
    <property type="component" value="Unassembled WGS sequence"/>
</dbReference>
<sequence length="870" mass="90982">MRVFGFGFGVAMAAMLAAGGTPAPSPVYDALSDATPFSTFLGVRNGDQYQRAIQGPTLSNLFGNGNNAGTAGGQIPGAIAIRVRFQPGGIIVNSASASNTQGIPILGSGGTTASRSCTLYWVPAGASQAGFAGRFIWYNRDRGGVYSGDRDPTTGAAGSSASTRGLRSAIVTPDDTGVICGTVILSLDGAGQFQVRFVRNDGTLQAGDTFTPAGFMGNATPANSMVFGSYFGATAAYGQYFPGTLADFLQLDGSGGTDAEWQDFARGGDPATIWGASLAAHYRLGGPTDLAKTAGSRAYAAATLIGTGHIRGTELRPVRSGANGIHAWPLWRRYTHALPPAAVRSATSAADLINKTGDVVRQVLIVGAATHVEARAVRESDDRVMVDWTQISAAPFTGLQTLTLPNVPTGTYRWLFRRADDRTVISISRDYERIGPVMAIIGQSQAQIAFFDATSVTLDPPTSGLVSFCAMRGAGARYTPIDGGAIGTRNVVSDGMVAFAQLWEVIGAGVPIELVGLFQNGSATHNFMYRDVSNGFDLWGDSVTPTSGMVTGTMAAKRNRITGFLLDWSTSDTSTAAAGGTALTFATAYGSRTPVERPWVERVAELFAGVPKSTADSTERAERQNFQKLGLVNRPWVVTIPVGRHRDISANPAGSGSGYETFRKIQHDWALSGVGLDAGIDATLGAYRLDFLLGPSDSAHQDRTDPRGNIRFCQRWAHALARACHIEAYDPTPAFASATRSGAVITLPATMKNGGALMTGVNGATPAEFEVSEDGGSSWSKMGGAIAFTPALSGNSITLTRSSGNWAPNTRIRYLANWPAAVGNGQIAAETILTNGMLYESYANAEMPLAGAVQGIPLLPAFAATPLVAT</sequence>
<comment type="caution">
    <text evidence="2">The sequence shown here is derived from an EMBL/GenBank/DDBJ whole genome shotgun (WGS) entry which is preliminary data.</text>
</comment>
<gene>
    <name evidence="2" type="ORF">ACFOKF_16645</name>
</gene>
<reference evidence="3" key="1">
    <citation type="journal article" date="2019" name="Int. J. Syst. Evol. Microbiol.">
        <title>The Global Catalogue of Microorganisms (GCM) 10K type strain sequencing project: providing services to taxonomists for standard genome sequencing and annotation.</title>
        <authorList>
            <consortium name="The Broad Institute Genomics Platform"/>
            <consortium name="The Broad Institute Genome Sequencing Center for Infectious Disease"/>
            <person name="Wu L."/>
            <person name="Ma J."/>
        </authorList>
    </citation>
    <scope>NUCLEOTIDE SEQUENCE [LARGE SCALE GENOMIC DNA]</scope>
    <source>
        <strain evidence="3">CCM 7491</strain>
    </source>
</reference>
<dbReference type="RefSeq" id="WP_380797063.1">
    <property type="nucleotide sequence ID" value="NZ_JBHRVU010000004.1"/>
</dbReference>
<evidence type="ECO:0000313" key="3">
    <source>
        <dbReference type="Proteomes" id="UP001595681"/>
    </source>
</evidence>
<dbReference type="EMBL" id="JBHRVU010000004">
    <property type="protein sequence ID" value="MFC3442804.1"/>
    <property type="molecule type" value="Genomic_DNA"/>
</dbReference>
<feature type="signal peptide" evidence="1">
    <location>
        <begin position="1"/>
        <end position="23"/>
    </location>
</feature>
<accession>A0ABV7NH45</accession>
<proteinExistence type="predicted"/>
<name>A0ABV7NH45_9SPHN</name>
<feature type="chain" id="PRO_5045101638" evidence="1">
    <location>
        <begin position="24"/>
        <end position="870"/>
    </location>
</feature>
<evidence type="ECO:0000313" key="2">
    <source>
        <dbReference type="EMBL" id="MFC3442804.1"/>
    </source>
</evidence>
<protein>
    <submittedName>
        <fullName evidence="2">Uncharacterized protein</fullName>
    </submittedName>
</protein>
<evidence type="ECO:0000256" key="1">
    <source>
        <dbReference type="SAM" id="SignalP"/>
    </source>
</evidence>
<keyword evidence="3" id="KW-1185">Reference proteome</keyword>
<organism evidence="2 3">
    <name type="scientific">Sphingobium rhizovicinum</name>
    <dbReference type="NCBI Taxonomy" id="432308"/>
    <lineage>
        <taxon>Bacteria</taxon>
        <taxon>Pseudomonadati</taxon>
        <taxon>Pseudomonadota</taxon>
        <taxon>Alphaproteobacteria</taxon>
        <taxon>Sphingomonadales</taxon>
        <taxon>Sphingomonadaceae</taxon>
        <taxon>Sphingobium</taxon>
    </lineage>
</organism>
<keyword evidence="1" id="KW-0732">Signal</keyword>